<protein>
    <recommendedName>
        <fullName evidence="3">Bacteriophage abortive infection AbiH</fullName>
    </recommendedName>
</protein>
<evidence type="ECO:0000313" key="2">
    <source>
        <dbReference type="Proteomes" id="UP000198382"/>
    </source>
</evidence>
<evidence type="ECO:0000313" key="1">
    <source>
        <dbReference type="EMBL" id="OXA81863.1"/>
    </source>
</evidence>
<keyword evidence="2" id="KW-1185">Reference proteome</keyword>
<dbReference type="EMBL" id="MUGV01000005">
    <property type="protein sequence ID" value="OXA81863.1"/>
    <property type="molecule type" value="Genomic_DNA"/>
</dbReference>
<comment type="caution">
    <text evidence="1">The sequence shown here is derived from an EMBL/GenBank/DDBJ whole genome shotgun (WGS) entry which is preliminary data.</text>
</comment>
<sequence length="328" mass="38309">MNIVFIIGNGFDINLGMKTRYSDFYEYYQTIPSDGILLNNLKNTISNKLKDWSDLELSLGEYTEHLNSTEEIDEVIFDIGEKLSNYLSEEEKKIDFSKVDKQKLHEYLSFPEKVLLKADSDEIVEYKNKWKHHDWSINIITLNYTQVLESLLDNKIINNKIGTHNNASIFLRGIQHLHGYLNDRMIMGVNDKSQIKNSVFHENQDVLETLIKSNCNKAQKHNVDNLCTNQIKQANLICLFGSSIGETDNIWWELIGNKLKDDSRLIIFTRCEDINPRTPHLKARKERALKRLFLTRTKLSLSEEEKKIIEDRIYIGVNCSMFKDILKE</sequence>
<evidence type="ECO:0008006" key="3">
    <source>
        <dbReference type="Google" id="ProtNLM"/>
    </source>
</evidence>
<reference evidence="1 2" key="1">
    <citation type="submission" date="2016-11" db="EMBL/GenBank/DDBJ databases">
        <title>Whole genomes of Flavobacteriaceae.</title>
        <authorList>
            <person name="Stine C."/>
            <person name="Li C."/>
            <person name="Tadesse D."/>
        </authorList>
    </citation>
    <scope>NUCLEOTIDE SEQUENCE [LARGE SCALE GENOMIC DNA]</scope>
    <source>
        <strain evidence="1 2">DSM 15937</strain>
    </source>
</reference>
<dbReference type="InterPro" id="IPR025935">
    <property type="entry name" value="AbiH"/>
</dbReference>
<name>A0ABX4BWF3_FLAFR</name>
<dbReference type="Proteomes" id="UP000198382">
    <property type="component" value="Unassembled WGS sequence"/>
</dbReference>
<gene>
    <name evidence="1" type="ORF">B0A65_02190</name>
</gene>
<dbReference type="RefSeq" id="WP_074660241.1">
    <property type="nucleotide sequence ID" value="NZ_MUGV01000005.1"/>
</dbReference>
<proteinExistence type="predicted"/>
<organism evidence="1 2">
    <name type="scientific">Flavobacterium frigidimaris</name>
    <dbReference type="NCBI Taxonomy" id="262320"/>
    <lineage>
        <taxon>Bacteria</taxon>
        <taxon>Pseudomonadati</taxon>
        <taxon>Bacteroidota</taxon>
        <taxon>Flavobacteriia</taxon>
        <taxon>Flavobacteriales</taxon>
        <taxon>Flavobacteriaceae</taxon>
        <taxon>Flavobacterium</taxon>
    </lineage>
</organism>
<dbReference type="Pfam" id="PF14253">
    <property type="entry name" value="AbiH"/>
    <property type="match status" value="1"/>
</dbReference>
<accession>A0ABX4BWF3</accession>